<sequence>MDFKEMVNHFLKHKSLKLGLLSVEPPLHSNGSKQVLQFMNMDQNKSFGLIKLRRTKYKGPSSSLLSAEHVDQISGIHKSFAFRLLMEGSDYPLTSLSPCLLRIESSSSISHGENEKRDFREDKRSLNKGRMRQDRSQKEKRASQQHRGRKGIKKELKRRLEGN</sequence>
<feature type="compositionally biased region" description="Basic residues" evidence="1">
    <location>
        <begin position="143"/>
        <end position="157"/>
    </location>
</feature>
<evidence type="ECO:0000313" key="2">
    <source>
        <dbReference type="EnsemblPlants" id="MELO3C017373.2.1"/>
    </source>
</evidence>
<reference evidence="2" key="1">
    <citation type="submission" date="2023-03" db="UniProtKB">
        <authorList>
            <consortium name="EnsemblPlants"/>
        </authorList>
    </citation>
    <scope>IDENTIFICATION</scope>
</reference>
<accession>A0A9I9DEV4</accession>
<dbReference type="Gramene" id="MELO3C017373.2.1">
    <property type="protein sequence ID" value="MELO3C017373.2.1"/>
    <property type="gene ID" value="MELO3C017373.2"/>
</dbReference>
<protein>
    <submittedName>
        <fullName evidence="2">Uncharacterized protein</fullName>
    </submittedName>
</protein>
<name>A0A9I9DEV4_CUCME</name>
<dbReference type="EnsemblPlants" id="MELO3C017373.2.1">
    <property type="protein sequence ID" value="MELO3C017373.2.1"/>
    <property type="gene ID" value="MELO3C017373.2"/>
</dbReference>
<evidence type="ECO:0000256" key="1">
    <source>
        <dbReference type="SAM" id="MobiDB-lite"/>
    </source>
</evidence>
<feature type="region of interest" description="Disordered" evidence="1">
    <location>
        <begin position="107"/>
        <end position="163"/>
    </location>
</feature>
<organism evidence="2">
    <name type="scientific">Cucumis melo</name>
    <name type="common">Muskmelon</name>
    <dbReference type="NCBI Taxonomy" id="3656"/>
    <lineage>
        <taxon>Eukaryota</taxon>
        <taxon>Viridiplantae</taxon>
        <taxon>Streptophyta</taxon>
        <taxon>Embryophyta</taxon>
        <taxon>Tracheophyta</taxon>
        <taxon>Spermatophyta</taxon>
        <taxon>Magnoliopsida</taxon>
        <taxon>eudicotyledons</taxon>
        <taxon>Gunneridae</taxon>
        <taxon>Pentapetalae</taxon>
        <taxon>rosids</taxon>
        <taxon>fabids</taxon>
        <taxon>Cucurbitales</taxon>
        <taxon>Cucurbitaceae</taxon>
        <taxon>Benincaseae</taxon>
        <taxon>Cucumis</taxon>
    </lineage>
</organism>
<feature type="compositionally biased region" description="Basic and acidic residues" evidence="1">
    <location>
        <begin position="112"/>
        <end position="142"/>
    </location>
</feature>
<proteinExistence type="predicted"/>
<dbReference type="AlphaFoldDB" id="A0A9I9DEV4"/>